<name>A0A7M2WQL9_9BACT</name>
<accession>A0A7M2WQL9</accession>
<evidence type="ECO:0000256" key="1">
    <source>
        <dbReference type="ARBA" id="ARBA00009580"/>
    </source>
</evidence>
<dbReference type="InterPro" id="IPR029021">
    <property type="entry name" value="Prot-tyrosine_phosphatase-like"/>
</dbReference>
<dbReference type="PANTHER" id="PTHR31126:SF1">
    <property type="entry name" value="TYROSINE SPECIFIC PROTEIN PHOSPHATASES DOMAIN-CONTAINING PROTEIN"/>
    <property type="match status" value="1"/>
</dbReference>
<sequence length="218" mass="24298">MTQPLPSTRRFRVRRLAIAGVAVALSIVGWYVVRYHVWDEYLFPRNFKTVEEGKIYRSGQISSHLIRKTLEQHQIKVIVFMSRDDRRIPDVDAECKVSAELGIERHNFSLGGDGLGNPASYADALAVLTASEKVGKAALVHCNAGTQRTGGVVALYRTLIQGRTGEEAYIELTRAGHDPDDNPGLIPFLNQNMKQIAEMLVDRGVIERIPNPLPHIKS</sequence>
<keyword evidence="2" id="KW-0812">Transmembrane</keyword>
<dbReference type="PANTHER" id="PTHR31126">
    <property type="entry name" value="TYROSINE-PROTEIN PHOSPHATASE"/>
    <property type="match status" value="1"/>
</dbReference>
<feature type="transmembrane region" description="Helical" evidence="2">
    <location>
        <begin position="16"/>
        <end position="33"/>
    </location>
</feature>
<gene>
    <name evidence="4" type="ORF">IPV69_14680</name>
</gene>
<dbReference type="InterPro" id="IPR016130">
    <property type="entry name" value="Tyr_Pase_AS"/>
</dbReference>
<keyword evidence="2" id="KW-1133">Transmembrane helix</keyword>
<dbReference type="AlphaFoldDB" id="A0A7M2WQL9"/>
<evidence type="ECO:0000259" key="3">
    <source>
        <dbReference type="PROSITE" id="PS50056"/>
    </source>
</evidence>
<dbReference type="RefSeq" id="WP_206290439.1">
    <property type="nucleotide sequence ID" value="NZ_CP063458.1"/>
</dbReference>
<evidence type="ECO:0000313" key="5">
    <source>
        <dbReference type="Proteomes" id="UP000593765"/>
    </source>
</evidence>
<dbReference type="EMBL" id="CP063458">
    <property type="protein sequence ID" value="QOV87534.1"/>
    <property type="molecule type" value="Genomic_DNA"/>
</dbReference>
<organism evidence="4 5">
    <name type="scientific">Humisphaera borealis</name>
    <dbReference type="NCBI Taxonomy" id="2807512"/>
    <lineage>
        <taxon>Bacteria</taxon>
        <taxon>Pseudomonadati</taxon>
        <taxon>Planctomycetota</taxon>
        <taxon>Phycisphaerae</taxon>
        <taxon>Tepidisphaerales</taxon>
        <taxon>Tepidisphaeraceae</taxon>
        <taxon>Humisphaera</taxon>
    </lineage>
</organism>
<dbReference type="PROSITE" id="PS50056">
    <property type="entry name" value="TYR_PHOSPHATASE_2"/>
    <property type="match status" value="1"/>
</dbReference>
<keyword evidence="2" id="KW-0472">Membrane</keyword>
<reference evidence="4 5" key="1">
    <citation type="submission" date="2020-10" db="EMBL/GenBank/DDBJ databases">
        <title>Wide distribution of Phycisphaera-like planctomycetes from WD2101 soil group in peatlands and genome analysis of the first cultivated representative.</title>
        <authorList>
            <person name="Dedysh S.N."/>
            <person name="Beletsky A.V."/>
            <person name="Ivanova A."/>
            <person name="Kulichevskaya I.S."/>
            <person name="Suzina N.E."/>
            <person name="Philippov D.A."/>
            <person name="Rakitin A.L."/>
            <person name="Mardanov A.V."/>
            <person name="Ravin N.V."/>
        </authorList>
    </citation>
    <scope>NUCLEOTIDE SEQUENCE [LARGE SCALE GENOMIC DNA]</scope>
    <source>
        <strain evidence="4 5">M1803</strain>
    </source>
</reference>
<dbReference type="InterPro" id="IPR000387">
    <property type="entry name" value="Tyr_Pase_dom"/>
</dbReference>
<proteinExistence type="inferred from homology"/>
<dbReference type="PROSITE" id="PS00383">
    <property type="entry name" value="TYR_PHOSPHATASE_1"/>
    <property type="match status" value="1"/>
</dbReference>
<dbReference type="GO" id="GO:0016791">
    <property type="term" value="F:phosphatase activity"/>
    <property type="evidence" value="ECO:0007669"/>
    <property type="project" value="TreeGrafter"/>
</dbReference>
<keyword evidence="5" id="KW-1185">Reference proteome</keyword>
<feature type="domain" description="Tyrosine specific protein phosphatases" evidence="3">
    <location>
        <begin position="119"/>
        <end position="156"/>
    </location>
</feature>
<evidence type="ECO:0000256" key="2">
    <source>
        <dbReference type="SAM" id="Phobius"/>
    </source>
</evidence>
<dbReference type="KEGG" id="hbs:IPV69_14680"/>
<comment type="similarity">
    <text evidence="1">Belongs to the protein-tyrosine phosphatase family.</text>
</comment>
<dbReference type="Proteomes" id="UP000593765">
    <property type="component" value="Chromosome"/>
</dbReference>
<dbReference type="SUPFAM" id="SSF52799">
    <property type="entry name" value="(Phosphotyrosine protein) phosphatases II"/>
    <property type="match status" value="1"/>
</dbReference>
<protein>
    <recommendedName>
        <fullName evidence="3">Tyrosine specific protein phosphatases domain-containing protein</fullName>
    </recommendedName>
</protein>
<dbReference type="Gene3D" id="3.90.190.10">
    <property type="entry name" value="Protein tyrosine phosphatase superfamily"/>
    <property type="match status" value="1"/>
</dbReference>
<evidence type="ECO:0000313" key="4">
    <source>
        <dbReference type="EMBL" id="QOV87534.1"/>
    </source>
</evidence>